<organism evidence="1 2">
    <name type="scientific">Cereibacter azotoformans</name>
    <dbReference type="NCBI Taxonomy" id="43057"/>
    <lineage>
        <taxon>Bacteria</taxon>
        <taxon>Pseudomonadati</taxon>
        <taxon>Pseudomonadota</taxon>
        <taxon>Alphaproteobacteria</taxon>
        <taxon>Rhodobacterales</taxon>
        <taxon>Paracoccaceae</taxon>
        <taxon>Cereibacter</taxon>
    </lineage>
</organism>
<evidence type="ECO:0000313" key="2">
    <source>
        <dbReference type="Proteomes" id="UP000244060"/>
    </source>
</evidence>
<dbReference type="OrthoDB" id="9785826at2"/>
<evidence type="ECO:0008006" key="3">
    <source>
        <dbReference type="Google" id="ProtNLM"/>
    </source>
</evidence>
<dbReference type="AlphaFoldDB" id="A0A2T5JIV2"/>
<evidence type="ECO:0000313" key="1">
    <source>
        <dbReference type="EMBL" id="PTR05994.1"/>
    </source>
</evidence>
<sequence>MSEQNDPPIRHQMTGNSGLNYAAWQLSRRGWRIMPTIRNARGSDLIVTDADETHFFGVQSKALSKRHAVPLGTDLRSLRSDWWIITVHANSDTPACYVLRLEDVRALATQDRNGGRWWLEPRAYDRDEFREAWHRLVLDPPQSVPAGG</sequence>
<dbReference type="Proteomes" id="UP000244060">
    <property type="component" value="Unassembled WGS sequence"/>
</dbReference>
<dbReference type="EMBL" id="QAOT01000054">
    <property type="protein sequence ID" value="PTR05994.1"/>
    <property type="molecule type" value="Genomic_DNA"/>
</dbReference>
<name>A0A2T5JIV2_9RHOB</name>
<proteinExistence type="predicted"/>
<comment type="caution">
    <text evidence="1">The sequence shown here is derived from an EMBL/GenBank/DDBJ whole genome shotgun (WGS) entry which is preliminary data.</text>
</comment>
<accession>A0A2T5JIV2</accession>
<protein>
    <recommendedName>
        <fullName evidence="3">PD(D/E)XK endonuclease domain-containing protein</fullName>
    </recommendedName>
</protein>
<gene>
    <name evidence="1" type="ORF">C8J28_1547</name>
</gene>
<dbReference type="RefSeq" id="WP_108222789.1">
    <property type="nucleotide sequence ID" value="NZ_CP090021.1"/>
</dbReference>
<keyword evidence="2" id="KW-1185">Reference proteome</keyword>
<reference evidence="1 2" key="1">
    <citation type="submission" date="2018-04" db="EMBL/GenBank/DDBJ databases">
        <title>Genomic Encyclopedia of Type Strains, Phase III (KMG-III): the genomes of soil and plant-associated and newly described type strains.</title>
        <authorList>
            <person name="Whitman W."/>
        </authorList>
    </citation>
    <scope>NUCLEOTIDE SEQUENCE [LARGE SCALE GENOMIC DNA]</scope>
    <source>
        <strain evidence="1 2">KA25</strain>
    </source>
</reference>